<accession>A0A1X7RSI5</accession>
<reference evidence="2 3" key="1">
    <citation type="submission" date="2016-06" db="EMBL/GenBank/DDBJ databases">
        <authorList>
            <person name="Kjaerup R.B."/>
            <person name="Dalgaard T.S."/>
            <person name="Juul-Madsen H.R."/>
        </authorList>
    </citation>
    <scope>NUCLEOTIDE SEQUENCE [LARGE SCALE GENOMIC DNA]</scope>
</reference>
<dbReference type="Proteomes" id="UP000215127">
    <property type="component" value="Chromosome 4"/>
</dbReference>
<dbReference type="EMBL" id="LT853695">
    <property type="protein sequence ID" value="SMQ50359.1"/>
    <property type="molecule type" value="Genomic_DNA"/>
</dbReference>
<evidence type="ECO:0000313" key="3">
    <source>
        <dbReference type="Proteomes" id="UP000215127"/>
    </source>
</evidence>
<protein>
    <submittedName>
        <fullName evidence="2">Uncharacterized protein</fullName>
    </submittedName>
</protein>
<dbReference type="AlphaFoldDB" id="A0A1X7RSI5"/>
<feature type="region of interest" description="Disordered" evidence="1">
    <location>
        <begin position="1"/>
        <end position="68"/>
    </location>
</feature>
<organism evidence="2 3">
    <name type="scientific">Zymoseptoria tritici (strain ST99CH_3D7)</name>
    <dbReference type="NCBI Taxonomy" id="1276538"/>
    <lineage>
        <taxon>Eukaryota</taxon>
        <taxon>Fungi</taxon>
        <taxon>Dikarya</taxon>
        <taxon>Ascomycota</taxon>
        <taxon>Pezizomycotina</taxon>
        <taxon>Dothideomycetes</taxon>
        <taxon>Dothideomycetidae</taxon>
        <taxon>Mycosphaerellales</taxon>
        <taxon>Mycosphaerellaceae</taxon>
        <taxon>Zymoseptoria</taxon>
    </lineage>
</organism>
<feature type="compositionally biased region" description="Basic and acidic residues" evidence="1">
    <location>
        <begin position="56"/>
        <end position="68"/>
    </location>
</feature>
<gene>
    <name evidence="2" type="ORF">ZT3D7_G5512</name>
</gene>
<sequence length="265" mass="30465">MDDTAPAEFGIARKRKRTPPASSSTTPPMAESDNSPRKERKKSAPSEEEVTIPELKGPEQKPQEHSDQSRFRLLDLPDELWVKIGQMVVWDEIGRLSHGSGLRSIFEDATRYLAGTIEKHEVGCAYPAILQTCQRLRNELLPQYYQSLERLPSLDPHDGYIAPAFGSWLRAIDPQLRCHLPSCKIQAPAKSYRLLQSSGEALWKGFGYHRIGDRQQEFEDAASLCGRYAFTKWVRNKLRVDFEVIERDLDKYPWLREYVDTIVFK</sequence>
<feature type="compositionally biased region" description="Basic and acidic residues" evidence="1">
    <location>
        <begin position="34"/>
        <end position="45"/>
    </location>
</feature>
<evidence type="ECO:0000313" key="2">
    <source>
        <dbReference type="EMBL" id="SMQ50359.1"/>
    </source>
</evidence>
<name>A0A1X7RSI5_ZYMT9</name>
<feature type="compositionally biased region" description="Low complexity" evidence="1">
    <location>
        <begin position="19"/>
        <end position="28"/>
    </location>
</feature>
<keyword evidence="3" id="KW-1185">Reference proteome</keyword>
<evidence type="ECO:0000256" key="1">
    <source>
        <dbReference type="SAM" id="MobiDB-lite"/>
    </source>
</evidence>
<proteinExistence type="predicted"/>